<dbReference type="GO" id="GO:0005524">
    <property type="term" value="F:ATP binding"/>
    <property type="evidence" value="ECO:0007669"/>
    <property type="project" value="UniProtKB-KW"/>
</dbReference>
<keyword evidence="5" id="KW-0067">ATP-binding</keyword>
<dbReference type="STRING" id="1218492.JG30_06990"/>
<evidence type="ECO:0000259" key="9">
    <source>
        <dbReference type="PROSITE" id="PS50893"/>
    </source>
</evidence>
<dbReference type="OrthoDB" id="9770415at2"/>
<dbReference type="EMBL" id="JXJQ01000006">
    <property type="protein sequence ID" value="KJY62484.1"/>
    <property type="molecule type" value="Genomic_DNA"/>
</dbReference>
<proteinExistence type="predicted"/>
<evidence type="ECO:0000256" key="3">
    <source>
        <dbReference type="ARBA" id="ARBA00022692"/>
    </source>
</evidence>
<evidence type="ECO:0000256" key="6">
    <source>
        <dbReference type="ARBA" id="ARBA00022989"/>
    </source>
</evidence>
<dbReference type="Pfam" id="PF00664">
    <property type="entry name" value="ABC_membrane"/>
    <property type="match status" value="1"/>
</dbReference>
<evidence type="ECO:0000256" key="1">
    <source>
        <dbReference type="ARBA" id="ARBA00004651"/>
    </source>
</evidence>
<dbReference type="GO" id="GO:0016887">
    <property type="term" value="F:ATP hydrolysis activity"/>
    <property type="evidence" value="ECO:0007669"/>
    <property type="project" value="InterPro"/>
</dbReference>
<reference evidence="11 12" key="1">
    <citation type="submission" date="2015-01" db="EMBL/GenBank/DDBJ databases">
        <title>Comparative genomics of the lactic acid bacteria isolated from the honey bee gut.</title>
        <authorList>
            <person name="Ellegaard K.M."/>
            <person name="Tamarit D."/>
            <person name="Javelind E."/>
            <person name="Olofsson T."/>
            <person name="Andersson S.G."/>
            <person name="Vasquez A."/>
        </authorList>
    </citation>
    <scope>NUCLEOTIDE SEQUENCE [LARGE SCALE GENOMIC DNA]</scope>
    <source>
        <strain evidence="11 12">Bin4</strain>
    </source>
</reference>
<dbReference type="InterPro" id="IPR017871">
    <property type="entry name" value="ABC_transporter-like_CS"/>
</dbReference>
<evidence type="ECO:0000256" key="8">
    <source>
        <dbReference type="SAM" id="Phobius"/>
    </source>
</evidence>
<feature type="transmembrane region" description="Helical" evidence="8">
    <location>
        <begin position="258"/>
        <end position="279"/>
    </location>
</feature>
<dbReference type="InterPro" id="IPR039421">
    <property type="entry name" value="Type_1_exporter"/>
</dbReference>
<gene>
    <name evidence="11" type="ORF">JG30_06990</name>
</gene>
<keyword evidence="2" id="KW-0813">Transport</keyword>
<dbReference type="PANTHER" id="PTHR43394:SF1">
    <property type="entry name" value="ATP-BINDING CASSETTE SUB-FAMILY B MEMBER 10, MITOCHONDRIAL"/>
    <property type="match status" value="1"/>
</dbReference>
<evidence type="ECO:0000259" key="10">
    <source>
        <dbReference type="PROSITE" id="PS50929"/>
    </source>
</evidence>
<dbReference type="Gene3D" id="3.40.50.300">
    <property type="entry name" value="P-loop containing nucleotide triphosphate hydrolases"/>
    <property type="match status" value="1"/>
</dbReference>
<accession>A0A0F4LW16</accession>
<dbReference type="PROSITE" id="PS50893">
    <property type="entry name" value="ABC_TRANSPORTER_2"/>
    <property type="match status" value="1"/>
</dbReference>
<dbReference type="InterPro" id="IPR003593">
    <property type="entry name" value="AAA+_ATPase"/>
</dbReference>
<dbReference type="Proteomes" id="UP000033558">
    <property type="component" value="Unassembled WGS sequence"/>
</dbReference>
<dbReference type="InterPro" id="IPR003439">
    <property type="entry name" value="ABC_transporter-like_ATP-bd"/>
</dbReference>
<dbReference type="PANTHER" id="PTHR43394">
    <property type="entry name" value="ATP-DEPENDENT PERMEASE MDL1, MITOCHONDRIAL"/>
    <property type="match status" value="1"/>
</dbReference>
<keyword evidence="4" id="KW-0547">Nucleotide-binding</keyword>
<feature type="domain" description="ABC transporter" evidence="9">
    <location>
        <begin position="354"/>
        <end position="588"/>
    </location>
</feature>
<dbReference type="CDD" id="cd18544">
    <property type="entry name" value="ABC_6TM_TmrA_like"/>
    <property type="match status" value="1"/>
</dbReference>
<name>A0A0F4LW16_9LACO</name>
<dbReference type="InterPro" id="IPR027417">
    <property type="entry name" value="P-loop_NTPase"/>
</dbReference>
<evidence type="ECO:0000256" key="2">
    <source>
        <dbReference type="ARBA" id="ARBA00022448"/>
    </source>
</evidence>
<comment type="subcellular location">
    <subcellularLocation>
        <location evidence="1">Cell membrane</location>
        <topology evidence="1">Multi-pass membrane protein</topology>
    </subcellularLocation>
</comment>
<feature type="domain" description="ABC transmembrane type-1" evidence="10">
    <location>
        <begin position="35"/>
        <end position="319"/>
    </location>
</feature>
<dbReference type="SMART" id="SM00382">
    <property type="entry name" value="AAA"/>
    <property type="match status" value="1"/>
</dbReference>
<dbReference type="HOGENOM" id="CLU_000604_84_3_9"/>
<dbReference type="Pfam" id="PF00005">
    <property type="entry name" value="ABC_tran"/>
    <property type="match status" value="1"/>
</dbReference>
<feature type="transmembrane region" description="Helical" evidence="8">
    <location>
        <begin position="72"/>
        <end position="90"/>
    </location>
</feature>
<dbReference type="CDD" id="cd03254">
    <property type="entry name" value="ABCC_Glucan_exporter_like"/>
    <property type="match status" value="1"/>
</dbReference>
<feature type="transmembrane region" description="Helical" evidence="8">
    <location>
        <begin position="34"/>
        <end position="52"/>
    </location>
</feature>
<protein>
    <submittedName>
        <fullName evidence="11">ABC transporter ATP binding protein</fullName>
    </submittedName>
</protein>
<evidence type="ECO:0000256" key="7">
    <source>
        <dbReference type="ARBA" id="ARBA00023136"/>
    </source>
</evidence>
<dbReference type="PROSITE" id="PS50929">
    <property type="entry name" value="ABC_TM1F"/>
    <property type="match status" value="1"/>
</dbReference>
<dbReference type="FunFam" id="3.40.50.300:FF:000287">
    <property type="entry name" value="Multidrug ABC transporter ATP-binding protein"/>
    <property type="match status" value="1"/>
</dbReference>
<sequence length="594" mass="67199">METTQQKYQSLTTKEQLHIVHRLLGFAAQYRQSFLLSMVAVLVQSVMNMLLPRFLQHYMDTYLVRTTLAEKIIIVSAAFYLLGVIIRSAAQFTTTFAFNMGSEYMLESLRRALFAKLHRLGMSYFDRTPAGSIVSRVNNDTASIADFMQVFLSGMVGIFAIVTAFIAMWLTDRTAALAVLAFLPLLILSIWVYSKYSSSAYRYMRQKLSEINTRISETIQGIEIIQNFRQQPRIRQEFEQTNQEYLQSRRSMIKINSLLLSPIVNLLYTLALIAALYVLGLHTHLGLLQAGMIYAFTTYISQFFNPITNMMDNLSFFQDGVVAGYRSFKILDSQEYGPQQTVADNTPCITAGAIEFRHVSFAYPNGPEVLHDISFKVPAGASLGIVGHTGSGKSTLINIMLRFYEYGQGQILIDGHDLRQIPQAQLRQKIGLVLQDSYLFYGDINFNIRLYNQNISDRQIQAAAQLVDADEFIQQLPQQYQTVINPGGSSLSAGQRQLISFARTIAADPKILVLDEATANIDTETEDLIQASLKRMQQGRTTIAIAHRLSTIKHANHILVLDQGRIVEYGTHQSLLQQRGKYYELYKLQEQDAI</sequence>
<feature type="transmembrane region" description="Helical" evidence="8">
    <location>
        <begin position="150"/>
        <end position="170"/>
    </location>
</feature>
<dbReference type="AlphaFoldDB" id="A0A0F4LW16"/>
<dbReference type="SUPFAM" id="SSF52540">
    <property type="entry name" value="P-loop containing nucleoside triphosphate hydrolases"/>
    <property type="match status" value="1"/>
</dbReference>
<dbReference type="Gene3D" id="1.20.1560.10">
    <property type="entry name" value="ABC transporter type 1, transmembrane domain"/>
    <property type="match status" value="1"/>
</dbReference>
<evidence type="ECO:0000313" key="11">
    <source>
        <dbReference type="EMBL" id="KJY62484.1"/>
    </source>
</evidence>
<evidence type="ECO:0000256" key="5">
    <source>
        <dbReference type="ARBA" id="ARBA00022840"/>
    </source>
</evidence>
<organism evidence="11 12">
    <name type="scientific">Bombilactobacillus mellifer</name>
    <dbReference type="NCBI Taxonomy" id="1218492"/>
    <lineage>
        <taxon>Bacteria</taxon>
        <taxon>Bacillati</taxon>
        <taxon>Bacillota</taxon>
        <taxon>Bacilli</taxon>
        <taxon>Lactobacillales</taxon>
        <taxon>Lactobacillaceae</taxon>
        <taxon>Bombilactobacillus</taxon>
    </lineage>
</organism>
<evidence type="ECO:0000256" key="4">
    <source>
        <dbReference type="ARBA" id="ARBA00022741"/>
    </source>
</evidence>
<dbReference type="GO" id="GO:0015421">
    <property type="term" value="F:ABC-type oligopeptide transporter activity"/>
    <property type="evidence" value="ECO:0007669"/>
    <property type="project" value="TreeGrafter"/>
</dbReference>
<evidence type="ECO:0000313" key="12">
    <source>
        <dbReference type="Proteomes" id="UP000033558"/>
    </source>
</evidence>
<comment type="caution">
    <text evidence="11">The sequence shown here is derived from an EMBL/GenBank/DDBJ whole genome shotgun (WGS) entry which is preliminary data.</text>
</comment>
<feature type="transmembrane region" description="Helical" evidence="8">
    <location>
        <begin position="176"/>
        <end position="194"/>
    </location>
</feature>
<keyword evidence="7 8" id="KW-0472">Membrane</keyword>
<dbReference type="PATRIC" id="fig|1218492.5.peg.835"/>
<dbReference type="InterPro" id="IPR011527">
    <property type="entry name" value="ABC1_TM_dom"/>
</dbReference>
<dbReference type="PROSITE" id="PS00211">
    <property type="entry name" value="ABC_TRANSPORTER_1"/>
    <property type="match status" value="1"/>
</dbReference>
<keyword evidence="12" id="KW-1185">Reference proteome</keyword>
<dbReference type="InterPro" id="IPR036640">
    <property type="entry name" value="ABC1_TM_sf"/>
</dbReference>
<keyword evidence="6 8" id="KW-1133">Transmembrane helix</keyword>
<dbReference type="RefSeq" id="WP_046316224.1">
    <property type="nucleotide sequence ID" value="NZ_JBHSZT010000001.1"/>
</dbReference>
<dbReference type="SUPFAM" id="SSF90123">
    <property type="entry name" value="ABC transporter transmembrane region"/>
    <property type="match status" value="1"/>
</dbReference>
<dbReference type="GO" id="GO:0005886">
    <property type="term" value="C:plasma membrane"/>
    <property type="evidence" value="ECO:0007669"/>
    <property type="project" value="UniProtKB-SubCell"/>
</dbReference>
<feature type="transmembrane region" description="Helical" evidence="8">
    <location>
        <begin position="285"/>
        <end position="304"/>
    </location>
</feature>
<keyword evidence="3 8" id="KW-0812">Transmembrane</keyword>